<dbReference type="Pfam" id="PF10776">
    <property type="entry name" value="DUF2600"/>
    <property type="match status" value="1"/>
</dbReference>
<protein>
    <submittedName>
        <fullName evidence="1">Tetraprenyl-beta-curcumene synthase family protein</fullName>
    </submittedName>
</protein>
<dbReference type="Proteomes" id="UP001084197">
    <property type="component" value="Unassembled WGS sequence"/>
</dbReference>
<accession>A0A9J6RFX3</accession>
<name>A0A9J6RFX3_9BACI</name>
<evidence type="ECO:0000313" key="2">
    <source>
        <dbReference type="Proteomes" id="UP001084197"/>
    </source>
</evidence>
<organism evidence="1 2">
    <name type="scientific">Natronobacillus azotifigens</name>
    <dbReference type="NCBI Taxonomy" id="472978"/>
    <lineage>
        <taxon>Bacteria</taxon>
        <taxon>Bacillati</taxon>
        <taxon>Bacillota</taxon>
        <taxon>Bacilli</taxon>
        <taxon>Bacillales</taxon>
        <taxon>Bacillaceae</taxon>
        <taxon>Natronobacillus</taxon>
    </lineage>
</organism>
<sequence>MQDQVRQSAPRLMRFVFKNIFPQVTTELTYWKRRAQEIPNEELREQALASINTKKFHCQGGSVYSVLAGENWKEAIRFIVAYQTISDYLDNLCDRSTSLDPTDFRMLHQSMEDALSPEREVQNYYCYREDQDDGGYLEELVKTCQESLKSYAEYPRIREYLVQLENRYSDLQVHKHVEEQDRIPRLKKWYQSHKDDFPTLTWYEFSAASGSTLGIFCFVSYMMDGKMTAELADQIFSGYFPYMQGLHILLDYYIDQEEDLMEGDLNFCSYYENEQIMKERLLHFVEQTNKHVKQLPDHYFHEMVHNGLVALYLADPKVKTLEGGKKIRKCLIKASGKRAAFFHYNIRMYYRFKDKPIEA</sequence>
<proteinExistence type="predicted"/>
<comment type="caution">
    <text evidence="1">The sequence shown here is derived from an EMBL/GenBank/DDBJ whole genome shotgun (WGS) entry which is preliminary data.</text>
</comment>
<keyword evidence="2" id="KW-1185">Reference proteome</keyword>
<evidence type="ECO:0000313" key="1">
    <source>
        <dbReference type="EMBL" id="MCZ0704235.1"/>
    </source>
</evidence>
<dbReference type="InterPro" id="IPR019712">
    <property type="entry name" value="YtpB-like"/>
</dbReference>
<gene>
    <name evidence="1" type="ORF">OWO01_13570</name>
</gene>
<dbReference type="EMBL" id="JAPRAT010000031">
    <property type="protein sequence ID" value="MCZ0704235.1"/>
    <property type="molecule type" value="Genomic_DNA"/>
</dbReference>
<dbReference type="AlphaFoldDB" id="A0A9J6RFX3"/>
<reference evidence="1" key="1">
    <citation type="submission" date="2022-11" db="EMBL/GenBank/DDBJ databases">
        <title>WGS of Natronobacillus azotifigens 24KS-1, an anaerobic diazotrophic haloalkaliphile from soda-rich habitats.</title>
        <authorList>
            <person name="Sorokin D.Y."/>
            <person name="Merkel A.Y."/>
        </authorList>
    </citation>
    <scope>NUCLEOTIDE SEQUENCE</scope>
    <source>
        <strain evidence="1">24KS-1</strain>
    </source>
</reference>
<dbReference type="RefSeq" id="WP_268781005.1">
    <property type="nucleotide sequence ID" value="NZ_JAPRAT010000031.1"/>
</dbReference>